<dbReference type="EMBL" id="JH659533">
    <property type="protein sequence ID" value="EXK24150.1"/>
    <property type="molecule type" value="Genomic_DNA"/>
</dbReference>
<dbReference type="GO" id="GO:0008270">
    <property type="term" value="F:zinc ion binding"/>
    <property type="evidence" value="ECO:0007669"/>
    <property type="project" value="InterPro"/>
</dbReference>
<evidence type="ECO:0000256" key="5">
    <source>
        <dbReference type="ARBA" id="ARBA00023242"/>
    </source>
</evidence>
<evidence type="ECO:0000256" key="3">
    <source>
        <dbReference type="ARBA" id="ARBA00023015"/>
    </source>
</evidence>
<dbReference type="GO" id="GO:0000981">
    <property type="term" value="F:DNA-binding transcription factor activity, RNA polymerase II-specific"/>
    <property type="evidence" value="ECO:0007669"/>
    <property type="project" value="InterPro"/>
</dbReference>
<dbReference type="PROSITE" id="PS50048">
    <property type="entry name" value="ZN2_CY6_FUNGAL_2"/>
    <property type="match status" value="1"/>
</dbReference>
<dbReference type="SUPFAM" id="SSF57701">
    <property type="entry name" value="Zn2/Cys6 DNA-binding domain"/>
    <property type="match status" value="1"/>
</dbReference>
<reference evidence="7" key="1">
    <citation type="submission" date="2012-04" db="EMBL/GenBank/DDBJ databases">
        <title>The Genome Sequence of Fusarium oxysporum melonis.</title>
        <authorList>
            <consortium name="The Broad Institute Genome Sequencing Platform"/>
            <person name="Ma L.-J."/>
            <person name="Gale L.R."/>
            <person name="Schwartz D.C."/>
            <person name="Zhou S."/>
            <person name="Corby-Kistler H."/>
            <person name="Young S.K."/>
            <person name="Zeng Q."/>
            <person name="Gargeya S."/>
            <person name="Fitzgerald M."/>
            <person name="Haas B."/>
            <person name="Abouelleil A."/>
            <person name="Alvarado L."/>
            <person name="Arachchi H.M."/>
            <person name="Berlin A."/>
            <person name="Brown A."/>
            <person name="Chapman S.B."/>
            <person name="Chen Z."/>
            <person name="Dunbar C."/>
            <person name="Freedman E."/>
            <person name="Gearin G."/>
            <person name="Goldberg J."/>
            <person name="Griggs A."/>
            <person name="Gujja S."/>
            <person name="Heiman D."/>
            <person name="Howarth C."/>
            <person name="Larson L."/>
            <person name="Lui A."/>
            <person name="MacDonald P.J.P."/>
            <person name="Montmayeur A."/>
            <person name="Murphy C."/>
            <person name="Neiman D."/>
            <person name="Pearson M."/>
            <person name="Priest M."/>
            <person name="Roberts A."/>
            <person name="Saif S."/>
            <person name="Shea T."/>
            <person name="Shenoy N."/>
            <person name="Sisk P."/>
            <person name="Stolte C."/>
            <person name="Sykes S."/>
            <person name="Wortman J."/>
            <person name="Nusbaum C."/>
            <person name="Birren B."/>
        </authorList>
    </citation>
    <scope>NUCLEOTIDE SEQUENCE</scope>
    <source>
        <strain evidence="7">26406</strain>
    </source>
</reference>
<dbReference type="InterPro" id="IPR001138">
    <property type="entry name" value="Zn2Cys6_DnaBD"/>
</dbReference>
<keyword evidence="5" id="KW-0539">Nucleus</keyword>
<gene>
    <name evidence="7" type="ORF">FOMG_19111</name>
</gene>
<proteinExistence type="predicted"/>
<dbReference type="SMART" id="SM00066">
    <property type="entry name" value="GAL4"/>
    <property type="match status" value="1"/>
</dbReference>
<evidence type="ECO:0000313" key="7">
    <source>
        <dbReference type="EMBL" id="EXK24150.1"/>
    </source>
</evidence>
<dbReference type="Proteomes" id="UP000030703">
    <property type="component" value="Unassembled WGS sequence"/>
</dbReference>
<accession>W9YYC7</accession>
<dbReference type="Pfam" id="PF00172">
    <property type="entry name" value="Zn_clus"/>
    <property type="match status" value="1"/>
</dbReference>
<organism evidence="7">
    <name type="scientific">Fusarium oxysporum f. sp. melonis 26406</name>
    <dbReference type="NCBI Taxonomy" id="1089452"/>
    <lineage>
        <taxon>Eukaryota</taxon>
        <taxon>Fungi</taxon>
        <taxon>Dikarya</taxon>
        <taxon>Ascomycota</taxon>
        <taxon>Pezizomycotina</taxon>
        <taxon>Sordariomycetes</taxon>
        <taxon>Hypocreomycetidae</taxon>
        <taxon>Hypocreales</taxon>
        <taxon>Nectriaceae</taxon>
        <taxon>Fusarium</taxon>
        <taxon>Fusarium oxysporum species complex</taxon>
    </lineage>
</organism>
<keyword evidence="2" id="KW-0862">Zinc</keyword>
<sequence>MTVSHKREPEKPQAAACVACSKAKRRCGRELPSCRRCRIRKAPCSYPTRVVLSRASLTETLTPPVDQSSSDLSPAFDDQTLLLGVTTLPALPSNDDPNWHYSQTALPWFLEPQSWDPMLSVMTEDGRLTYPVSGIEFFLDKLREWINKWALENHCPFIHHRLYGAELPNPLEFALGTWNTYHSSANSTGTKIALKMARDWSQNLVEGQSLSESFDNGSTDLTSHLARTQALLIFQIICLFDGDIQSRVHGEAFLTTLISWAALLIQKAKEDAATDQPIDPGELLNESQITRLHSNGTTTSSWKAYILSESIRRTWVITVLTDAAYWILKNGSSVCRGSLTITARRGVWDALSPREWVAAFESASTIKRVVNCQHLDTVILGAKPLDVDEIGLALFAYGRGQEALNDWLNA</sequence>
<feature type="domain" description="Zn(2)-C6 fungal-type" evidence="6">
    <location>
        <begin position="16"/>
        <end position="46"/>
    </location>
</feature>
<dbReference type="CDD" id="cd00067">
    <property type="entry name" value="GAL4"/>
    <property type="match status" value="1"/>
</dbReference>
<dbReference type="VEuPathDB" id="FungiDB:FOMG_19111"/>
<evidence type="ECO:0000256" key="1">
    <source>
        <dbReference type="ARBA" id="ARBA00022723"/>
    </source>
</evidence>
<reference evidence="7" key="2">
    <citation type="submission" date="2012-05" db="EMBL/GenBank/DDBJ databases">
        <title>Annotation of the Genome Sequence of Fusarium oxysporum f. sp. melonis 26406.</title>
        <authorList>
            <consortium name="The Broad Institute Genomics Platform"/>
            <person name="Ma L.-J."/>
            <person name="Corby-Kistler H."/>
            <person name="Broz K."/>
            <person name="Gale L.R."/>
            <person name="Jonkers W."/>
            <person name="O'Donnell K."/>
            <person name="Ploetz R."/>
            <person name="Steinberg C."/>
            <person name="Schwartz D.C."/>
            <person name="VanEtten H."/>
            <person name="Zhou S."/>
            <person name="Young S.K."/>
            <person name="Zeng Q."/>
            <person name="Gargeya S."/>
            <person name="Fitzgerald M."/>
            <person name="Abouelleil A."/>
            <person name="Alvarado L."/>
            <person name="Chapman S.B."/>
            <person name="Gainer-Dewar J."/>
            <person name="Goldberg J."/>
            <person name="Griggs A."/>
            <person name="Gujja S."/>
            <person name="Hansen M."/>
            <person name="Howarth C."/>
            <person name="Imamovic A."/>
            <person name="Ireland A."/>
            <person name="Larimer J."/>
            <person name="McCowan C."/>
            <person name="Murphy C."/>
            <person name="Pearson M."/>
            <person name="Poon T.W."/>
            <person name="Priest M."/>
            <person name="Roberts A."/>
            <person name="Saif S."/>
            <person name="Shea T."/>
            <person name="Sykes S."/>
            <person name="Wortman J."/>
            <person name="Nusbaum C."/>
            <person name="Birren B."/>
        </authorList>
    </citation>
    <scope>NUCLEOTIDE SEQUENCE</scope>
    <source>
        <strain evidence="7">26406</strain>
    </source>
</reference>
<dbReference type="PROSITE" id="PS00463">
    <property type="entry name" value="ZN2_CY6_FUNGAL_1"/>
    <property type="match status" value="1"/>
</dbReference>
<dbReference type="HOGENOM" id="CLU_024655_0_0_1"/>
<dbReference type="AlphaFoldDB" id="W9YYC7"/>
<evidence type="ECO:0000259" key="6">
    <source>
        <dbReference type="PROSITE" id="PS50048"/>
    </source>
</evidence>
<dbReference type="PANTHER" id="PTHR47660:SF2">
    <property type="entry name" value="TRANSCRIPTION FACTOR WITH C2H2 AND ZN(2)-CYS(6) DNA BINDING DOMAIN (EUROFUNG)"/>
    <property type="match status" value="1"/>
</dbReference>
<name>W9YYC7_FUSOX</name>
<keyword evidence="3" id="KW-0805">Transcription regulation</keyword>
<keyword evidence="1" id="KW-0479">Metal-binding</keyword>
<keyword evidence="4" id="KW-0804">Transcription</keyword>
<evidence type="ECO:0000256" key="4">
    <source>
        <dbReference type="ARBA" id="ARBA00023163"/>
    </source>
</evidence>
<dbReference type="Gene3D" id="4.10.240.10">
    <property type="entry name" value="Zn(2)-C6 fungal-type DNA-binding domain"/>
    <property type="match status" value="1"/>
</dbReference>
<protein>
    <recommendedName>
        <fullName evidence="6">Zn(2)-C6 fungal-type domain-containing protein</fullName>
    </recommendedName>
</protein>
<evidence type="ECO:0000256" key="2">
    <source>
        <dbReference type="ARBA" id="ARBA00022833"/>
    </source>
</evidence>
<dbReference type="InterPro" id="IPR036864">
    <property type="entry name" value="Zn2-C6_fun-type_DNA-bd_sf"/>
</dbReference>
<dbReference type="PANTHER" id="PTHR47660">
    <property type="entry name" value="TRANSCRIPTION FACTOR WITH C2H2 AND ZN(2)-CYS(6) DNA BINDING DOMAIN (EUROFUNG)-RELATED-RELATED"/>
    <property type="match status" value="1"/>
</dbReference>